<dbReference type="Pfam" id="PF13517">
    <property type="entry name" value="FG-GAP_3"/>
    <property type="match status" value="3"/>
</dbReference>
<organism evidence="4">
    <name type="scientific">candidate division WOR-3 bacterium</name>
    <dbReference type="NCBI Taxonomy" id="2052148"/>
    <lineage>
        <taxon>Bacteria</taxon>
        <taxon>Bacteria division WOR-3</taxon>
    </lineage>
</organism>
<comment type="caution">
    <text evidence="4">The sequence shown here is derived from an EMBL/GenBank/DDBJ whole genome shotgun (WGS) entry which is preliminary data.</text>
</comment>
<feature type="chain" id="PRO_5030690028" evidence="2">
    <location>
        <begin position="20"/>
        <end position="701"/>
    </location>
</feature>
<dbReference type="InterPro" id="IPR028994">
    <property type="entry name" value="Integrin_alpha_N"/>
</dbReference>
<dbReference type="InterPro" id="IPR013517">
    <property type="entry name" value="FG-GAP"/>
</dbReference>
<dbReference type="EMBL" id="DTOZ01000042">
    <property type="protein sequence ID" value="HGE77635.1"/>
    <property type="molecule type" value="Genomic_DNA"/>
</dbReference>
<dbReference type="Gene3D" id="2.60.40.4070">
    <property type="match status" value="1"/>
</dbReference>
<dbReference type="PANTHER" id="PTHR46580:SF4">
    <property type="entry name" value="ATP_GTP-BINDING PROTEIN"/>
    <property type="match status" value="1"/>
</dbReference>
<gene>
    <name evidence="4" type="ORF">ENX68_01375</name>
</gene>
<sequence length="701" mass="77611">MVKLSQLLIVLCTSAMLLCAGLWIETTQEDFADGIYERNIYASNRNNGVIEFVQSCDLDGNGYIDLFTAGHNGPIYIYWGRNTGYNPADRLQLYLNGGGSCNSADLNLDGYPDFVVSPQRCYFMRIYWGTPSGPDPNNYQQFSLPDYGLESNFIADLNKDGFLDIIVDTYTRSRAIVYWGSKSGFSPGDTSLLPTGWACNNIEVADYNKDGWLDICFANVNGGYNYLYWGSANGYSPSNCTYIPCPPDHAHGISTADLDNNGYLDLVFTGFENITKTYIWWGSASGFTDVDTLLTGQCYGGSAVADFNNDNYLDLVFFRGSNVVAMNPVIYWGSATGYSNSKYTTFGIAVNGSGGIIADFNQDGALDVFCNSYSSNSYIFWGPALSSYTALPVNYDHHGMFREIGNVYNRKYYEDYISSVFDANSIADWGTIEWDASTPPGSSVLFWLRSGNTPTPDNSWTDWIPVTNAGSIPENLNARYLQYKARLAFTNPAYLPSLAEVRISYATAGIIPATVRIEPEVINLKSHGKFTAFITLPPGYNHSNIDLSTVECEGAHAISGHATPEFYIAKFNIQDLVGVIPGPAVEFRVNGKLYDGTDFSGVDTVRVIGSYAISIICTPNPFSKRTTINFSYFGNKQINVKIYNTDGQLIRRFDKINSRNGFGSITWDRKDNQGRVVPAGVYLYQIEDGQDTYTEKIVVVE</sequence>
<evidence type="ECO:0000256" key="2">
    <source>
        <dbReference type="SAM" id="SignalP"/>
    </source>
</evidence>
<accession>A0A7V3VU39</accession>
<feature type="domain" description="Secretion system C-terminal sorting" evidence="3">
    <location>
        <begin position="619"/>
        <end position="699"/>
    </location>
</feature>
<name>A0A7V3VU39_UNCW3</name>
<protein>
    <submittedName>
        <fullName evidence="4">T9SS type A sorting domain-containing protein</fullName>
    </submittedName>
</protein>
<dbReference type="SUPFAM" id="SSF69318">
    <property type="entry name" value="Integrin alpha N-terminal domain"/>
    <property type="match status" value="1"/>
</dbReference>
<dbReference type="Gene3D" id="2.130.10.130">
    <property type="entry name" value="Integrin alpha, N-terminal"/>
    <property type="match status" value="2"/>
</dbReference>
<evidence type="ECO:0000313" key="4">
    <source>
        <dbReference type="EMBL" id="HGE77635.1"/>
    </source>
</evidence>
<evidence type="ECO:0000259" key="3">
    <source>
        <dbReference type="Pfam" id="PF18962"/>
    </source>
</evidence>
<proteinExistence type="predicted"/>
<evidence type="ECO:0000256" key="1">
    <source>
        <dbReference type="ARBA" id="ARBA00022729"/>
    </source>
</evidence>
<reference evidence="4" key="1">
    <citation type="journal article" date="2020" name="mSystems">
        <title>Genome- and Community-Level Interaction Insights into Carbon Utilization and Element Cycling Functions of Hydrothermarchaeota in Hydrothermal Sediment.</title>
        <authorList>
            <person name="Zhou Z."/>
            <person name="Liu Y."/>
            <person name="Xu W."/>
            <person name="Pan J."/>
            <person name="Luo Z.H."/>
            <person name="Li M."/>
        </authorList>
    </citation>
    <scope>NUCLEOTIDE SEQUENCE [LARGE SCALE GENOMIC DNA]</scope>
    <source>
        <strain evidence="4">SpSt-961</strain>
    </source>
</reference>
<dbReference type="NCBIfam" id="TIGR04183">
    <property type="entry name" value="Por_Secre_tail"/>
    <property type="match status" value="1"/>
</dbReference>
<dbReference type="AlphaFoldDB" id="A0A7V3VU39"/>
<dbReference type="Pfam" id="PF18962">
    <property type="entry name" value="Por_Secre_tail"/>
    <property type="match status" value="1"/>
</dbReference>
<dbReference type="InterPro" id="IPR026444">
    <property type="entry name" value="Secre_tail"/>
</dbReference>
<feature type="signal peptide" evidence="2">
    <location>
        <begin position="1"/>
        <end position="19"/>
    </location>
</feature>
<keyword evidence="1 2" id="KW-0732">Signal</keyword>
<dbReference type="PANTHER" id="PTHR46580">
    <property type="entry name" value="SENSOR KINASE-RELATED"/>
    <property type="match status" value="1"/>
</dbReference>